<dbReference type="OrthoDB" id="550575at2759"/>
<dbReference type="PANTHER" id="PTHR13318:SF95">
    <property type="entry name" value="F-BOX PROTEIN YLR352W"/>
    <property type="match status" value="1"/>
</dbReference>
<organism evidence="1 2">
    <name type="scientific">Kluyveromyces dobzhanskii CBS 2104</name>
    <dbReference type="NCBI Taxonomy" id="1427455"/>
    <lineage>
        <taxon>Eukaryota</taxon>
        <taxon>Fungi</taxon>
        <taxon>Dikarya</taxon>
        <taxon>Ascomycota</taxon>
        <taxon>Saccharomycotina</taxon>
        <taxon>Saccharomycetes</taxon>
        <taxon>Saccharomycetales</taxon>
        <taxon>Saccharomycetaceae</taxon>
        <taxon>Kluyveromyces</taxon>
    </lineage>
</organism>
<dbReference type="SMART" id="SM00367">
    <property type="entry name" value="LRR_CC"/>
    <property type="match status" value="5"/>
</dbReference>
<evidence type="ECO:0000313" key="2">
    <source>
        <dbReference type="Proteomes" id="UP000031516"/>
    </source>
</evidence>
<dbReference type="SUPFAM" id="SSF52047">
    <property type="entry name" value="RNI-like"/>
    <property type="match status" value="1"/>
</dbReference>
<dbReference type="InterPro" id="IPR006553">
    <property type="entry name" value="Leu-rich_rpt_Cys-con_subtyp"/>
</dbReference>
<sequence length="429" mass="48599">MSCVSSVSSKRSRYDDSNIFEDVHDVSMQTPVKNCSKRHQKWSLSIATPATTPVGKSDGKRKTRSLDEDLISSPLKFKGDSNVLDVEFQELSLQKVLVSLSASDAASSPVFHIPELLHRIFSSLDHESLNHCSMVNPIWSAVASRIINKDLVVQQSSISGDLKIVELDDKVHPKTLTFYKLKNHKNFVENQLPRINLLRLDSLKFYISPIIPAVLNKAAVSNNLTKLTIAGNKNITDQEMVYLIMGLPNLIELDLRACSQISDVSIVSIVKHCPKLQSINLGRHENSHLITDLSIMALSELENLTTLGISGCDKISDVSIWQLYNKHSTRMVRLSINGCTQITDNSISDIVANNGFPNLTVLDIRNCALVRFKKLIRYRDWRSKYLTKPIHIHISDSMKEEFELQQQQLYKEFRTRIMNDLNKWVNEES</sequence>
<name>A0A0A8L0R8_9SACH</name>
<dbReference type="GO" id="GO:0019005">
    <property type="term" value="C:SCF ubiquitin ligase complex"/>
    <property type="evidence" value="ECO:0007669"/>
    <property type="project" value="TreeGrafter"/>
</dbReference>
<dbReference type="PANTHER" id="PTHR13318">
    <property type="entry name" value="PARTNER OF PAIRED, ISOFORM B-RELATED"/>
    <property type="match status" value="1"/>
</dbReference>
<dbReference type="EMBL" id="CCBQ010000014">
    <property type="protein sequence ID" value="CDO92483.1"/>
    <property type="molecule type" value="Genomic_DNA"/>
</dbReference>
<dbReference type="Gene3D" id="3.80.10.10">
    <property type="entry name" value="Ribonuclease Inhibitor"/>
    <property type="match status" value="1"/>
</dbReference>
<reference evidence="1 2" key="1">
    <citation type="submission" date="2014-03" db="EMBL/GenBank/DDBJ databases">
        <title>The genome of Kluyveromyces dobzhanskii.</title>
        <authorList>
            <person name="Nystedt B."/>
            <person name="Astrom S."/>
        </authorList>
    </citation>
    <scope>NUCLEOTIDE SEQUENCE [LARGE SCALE GENOMIC DNA]</scope>
    <source>
        <strain evidence="1 2">CBS 2104</strain>
    </source>
</reference>
<evidence type="ECO:0000313" key="1">
    <source>
        <dbReference type="EMBL" id="CDO92483.1"/>
    </source>
</evidence>
<dbReference type="AlphaFoldDB" id="A0A0A8L0R8"/>
<dbReference type="InterPro" id="IPR036047">
    <property type="entry name" value="F-box-like_dom_sf"/>
</dbReference>
<keyword evidence="2" id="KW-1185">Reference proteome</keyword>
<accession>A0A0A8L0R8</accession>
<gene>
    <name evidence="1" type="ORF">KLDO_g803</name>
</gene>
<dbReference type="SUPFAM" id="SSF81383">
    <property type="entry name" value="F-box domain"/>
    <property type="match status" value="1"/>
</dbReference>
<dbReference type="Proteomes" id="UP000031516">
    <property type="component" value="Unassembled WGS sequence"/>
</dbReference>
<proteinExistence type="predicted"/>
<comment type="caution">
    <text evidence="1">The sequence shown here is derived from an EMBL/GenBank/DDBJ whole genome shotgun (WGS) entry which is preliminary data.</text>
</comment>
<dbReference type="GO" id="GO:0031146">
    <property type="term" value="P:SCF-dependent proteasomal ubiquitin-dependent protein catabolic process"/>
    <property type="evidence" value="ECO:0007669"/>
    <property type="project" value="TreeGrafter"/>
</dbReference>
<dbReference type="InterPro" id="IPR032675">
    <property type="entry name" value="LRR_dom_sf"/>
</dbReference>
<protein>
    <submittedName>
        <fullName evidence="1">WGS project CCBQ000000000 data, contig 00053</fullName>
    </submittedName>
</protein>